<sequence length="106" mass="12296">MGRFSCQCGHVFSDVGCPNDSMHVIRDRDMDTYGRHVWRTYQLCDVERGGMLPEPGTQESKDFHESLYAELDLEGEMWECPKCGRIHWRRPGHDRFQSYVPADGDA</sequence>
<evidence type="ECO:0000313" key="2">
    <source>
        <dbReference type="Proteomes" id="UP000295497"/>
    </source>
</evidence>
<accession>A0A4P2QHJ1</accession>
<proteinExistence type="predicted"/>
<gene>
    <name evidence="1" type="ORF">SOCE836_014130</name>
</gene>
<dbReference type="AlphaFoldDB" id="A0A4P2QHJ1"/>
<protein>
    <submittedName>
        <fullName evidence="1">Uncharacterized protein</fullName>
    </submittedName>
</protein>
<evidence type="ECO:0000313" key="1">
    <source>
        <dbReference type="EMBL" id="AUX29325.1"/>
    </source>
</evidence>
<dbReference type="RefSeq" id="WP_207217764.1">
    <property type="nucleotide sequence ID" value="NZ_CP012672.1"/>
</dbReference>
<dbReference type="Proteomes" id="UP000295497">
    <property type="component" value="Chromosome"/>
</dbReference>
<dbReference type="EMBL" id="CP012672">
    <property type="protein sequence ID" value="AUX29325.1"/>
    <property type="molecule type" value="Genomic_DNA"/>
</dbReference>
<organism evidence="1 2">
    <name type="scientific">Sorangium cellulosum</name>
    <name type="common">Polyangium cellulosum</name>
    <dbReference type="NCBI Taxonomy" id="56"/>
    <lineage>
        <taxon>Bacteria</taxon>
        <taxon>Pseudomonadati</taxon>
        <taxon>Myxococcota</taxon>
        <taxon>Polyangia</taxon>
        <taxon>Polyangiales</taxon>
        <taxon>Polyangiaceae</taxon>
        <taxon>Sorangium</taxon>
    </lineage>
</organism>
<name>A0A4P2QHJ1_SORCE</name>
<reference evidence="1 2" key="1">
    <citation type="submission" date="2015-09" db="EMBL/GenBank/DDBJ databases">
        <title>Sorangium comparison.</title>
        <authorList>
            <person name="Zaburannyi N."/>
            <person name="Bunk B."/>
            <person name="Overmann J."/>
            <person name="Mueller R."/>
        </authorList>
    </citation>
    <scope>NUCLEOTIDE SEQUENCE [LARGE SCALE GENOMIC DNA]</scope>
    <source>
        <strain evidence="1 2">So ce836</strain>
    </source>
</reference>